<proteinExistence type="predicted"/>
<evidence type="ECO:0000256" key="2">
    <source>
        <dbReference type="ARBA" id="ARBA00012438"/>
    </source>
</evidence>
<dbReference type="Gene3D" id="6.10.340.10">
    <property type="match status" value="1"/>
</dbReference>
<dbReference type="SMART" id="SM00304">
    <property type="entry name" value="HAMP"/>
    <property type="match status" value="1"/>
</dbReference>
<dbReference type="PANTHER" id="PTHR44936">
    <property type="entry name" value="SENSOR PROTEIN CREC"/>
    <property type="match status" value="1"/>
</dbReference>
<evidence type="ECO:0000313" key="12">
    <source>
        <dbReference type="Proteomes" id="UP000294772"/>
    </source>
</evidence>
<dbReference type="SUPFAM" id="SSF158472">
    <property type="entry name" value="HAMP domain-like"/>
    <property type="match status" value="1"/>
</dbReference>
<dbReference type="EC" id="2.7.13.3" evidence="2"/>
<dbReference type="EMBL" id="SLXF01000001">
    <property type="protein sequence ID" value="TCP09931.1"/>
    <property type="molecule type" value="Genomic_DNA"/>
</dbReference>
<comment type="caution">
    <text evidence="9">The sequence shown here is derived from an EMBL/GenBank/DDBJ whole genome shotgun (WGS) entry which is preliminary data.</text>
</comment>
<dbReference type="Proteomes" id="UP000294772">
    <property type="component" value="Unassembled WGS sequence"/>
</dbReference>
<keyword evidence="7" id="KW-1133">Transmembrane helix</keyword>
<keyword evidence="3" id="KW-0808">Transferase</keyword>
<evidence type="ECO:0000256" key="7">
    <source>
        <dbReference type="SAM" id="Phobius"/>
    </source>
</evidence>
<reference evidence="10 12" key="2">
    <citation type="submission" date="2019-03" db="EMBL/GenBank/DDBJ databases">
        <title>Genomic Encyclopedia of Type Strains, Phase IV (KMG-IV): sequencing the most valuable type-strain genomes for metagenomic binning, comparative biology and taxonomic classification.</title>
        <authorList>
            <person name="Goeker M."/>
        </authorList>
    </citation>
    <scope>NUCLEOTIDE SEQUENCE [LARGE SCALE GENOMIC DNA]</scope>
    <source>
        <strain evidence="10 12">DSM 15264</strain>
    </source>
</reference>
<evidence type="ECO:0000256" key="3">
    <source>
        <dbReference type="ARBA" id="ARBA00022679"/>
    </source>
</evidence>
<evidence type="ECO:0000259" key="8">
    <source>
        <dbReference type="PROSITE" id="PS50885"/>
    </source>
</evidence>
<accession>A0A2S5T703</accession>
<dbReference type="CDD" id="cd06225">
    <property type="entry name" value="HAMP"/>
    <property type="match status" value="1"/>
</dbReference>
<dbReference type="PANTHER" id="PTHR44936:SF10">
    <property type="entry name" value="SENSOR PROTEIN RSTB"/>
    <property type="match status" value="1"/>
</dbReference>
<feature type="domain" description="HAMP" evidence="8">
    <location>
        <begin position="233"/>
        <end position="286"/>
    </location>
</feature>
<keyword evidence="5" id="KW-0418">Kinase</keyword>
<gene>
    <name evidence="9" type="ORF">C1702_06100</name>
    <name evidence="10" type="ORF">EV676_101514</name>
</gene>
<dbReference type="Pfam" id="PF11845">
    <property type="entry name" value="Tll0287-like"/>
    <property type="match status" value="1"/>
</dbReference>
<dbReference type="PROSITE" id="PS50885">
    <property type="entry name" value="HAMP"/>
    <property type="match status" value="1"/>
</dbReference>
<dbReference type="GO" id="GO:0007165">
    <property type="term" value="P:signal transduction"/>
    <property type="evidence" value="ECO:0007669"/>
    <property type="project" value="InterPro"/>
</dbReference>
<name>A0A2S5T703_9BURK</name>
<keyword evidence="6" id="KW-0067">ATP-binding</keyword>
<evidence type="ECO:0000313" key="10">
    <source>
        <dbReference type="EMBL" id="TCP09931.1"/>
    </source>
</evidence>
<reference evidence="9 11" key="1">
    <citation type="submission" date="2018-02" db="EMBL/GenBank/DDBJ databases">
        <title>Reclassifiation of [Polyangium] brachysporum DSM 7029 as Guopingzhaonella breviflexa gen. nov., sp. nov., a member of the family Comamonadaceae.</title>
        <authorList>
            <person name="Tang B."/>
        </authorList>
    </citation>
    <scope>NUCLEOTIDE SEQUENCE [LARGE SCALE GENOMIC DNA]</scope>
    <source>
        <strain evidence="9 11">DSM 15344</strain>
    </source>
</reference>
<dbReference type="Proteomes" id="UP000239406">
    <property type="component" value="Unassembled WGS sequence"/>
</dbReference>
<evidence type="ECO:0000256" key="4">
    <source>
        <dbReference type="ARBA" id="ARBA00022741"/>
    </source>
</evidence>
<keyword evidence="4" id="KW-0547">Nucleotide-binding</keyword>
<protein>
    <recommendedName>
        <fullName evidence="2">histidine kinase</fullName>
        <ecNumber evidence="2">2.7.13.3</ecNumber>
    </recommendedName>
</protein>
<dbReference type="InterPro" id="IPR050980">
    <property type="entry name" value="2C_sensor_his_kinase"/>
</dbReference>
<feature type="transmembrane region" description="Helical" evidence="7">
    <location>
        <begin position="211"/>
        <end position="235"/>
    </location>
</feature>
<dbReference type="RefSeq" id="WP_104356802.1">
    <property type="nucleotide sequence ID" value="NZ_CALFFA010000021.1"/>
</dbReference>
<keyword evidence="11" id="KW-1185">Reference proteome</keyword>
<dbReference type="InterPro" id="IPR003660">
    <property type="entry name" value="HAMP_dom"/>
</dbReference>
<sequence>MKLLLKFNLVFVLVFALGLAGAGYATRDLLQRHAQEEVLDNARMLMEKALAVRGYTSRQIAPLLETQMKYTFLPQSVPAYSATEVLATLQQKYPDYAYKEATLNPTNPRDRAVEWEVDIVNQFRNTPTLREFVGQRDTPGGRSLYVARPIQITDAACLRCHSTVEAAPKPMIDRYGPANGFGWMHNEIVGAQIVSVPMAVPMERADRELRLFMILLTGVFVLIGLALNLMLWKLVIQPVSRLSRIADRVSLGELDAPEFTTRSRDEIGTLAESFTRMRKSLVQAMKMLDG</sequence>
<comment type="catalytic activity">
    <reaction evidence="1">
        <text>ATP + protein L-histidine = ADP + protein N-phospho-L-histidine.</text>
        <dbReference type="EC" id="2.7.13.3"/>
    </reaction>
</comment>
<dbReference type="AlphaFoldDB" id="A0A2S5T703"/>
<dbReference type="GO" id="GO:0004673">
    <property type="term" value="F:protein histidine kinase activity"/>
    <property type="evidence" value="ECO:0007669"/>
    <property type="project" value="UniProtKB-EC"/>
</dbReference>
<dbReference type="InterPro" id="IPR021796">
    <property type="entry name" value="Tll0287-like_dom"/>
</dbReference>
<evidence type="ECO:0000256" key="1">
    <source>
        <dbReference type="ARBA" id="ARBA00000085"/>
    </source>
</evidence>
<dbReference type="GO" id="GO:0005524">
    <property type="term" value="F:ATP binding"/>
    <property type="evidence" value="ECO:0007669"/>
    <property type="project" value="UniProtKB-KW"/>
</dbReference>
<dbReference type="EMBL" id="PSNY01000005">
    <property type="protein sequence ID" value="PPE70712.1"/>
    <property type="molecule type" value="Genomic_DNA"/>
</dbReference>
<keyword evidence="7" id="KW-0472">Membrane</keyword>
<dbReference type="GO" id="GO:0016020">
    <property type="term" value="C:membrane"/>
    <property type="evidence" value="ECO:0007669"/>
    <property type="project" value="InterPro"/>
</dbReference>
<keyword evidence="7" id="KW-0812">Transmembrane</keyword>
<evidence type="ECO:0000313" key="9">
    <source>
        <dbReference type="EMBL" id="PPE70712.1"/>
    </source>
</evidence>
<evidence type="ECO:0000256" key="6">
    <source>
        <dbReference type="ARBA" id="ARBA00022840"/>
    </source>
</evidence>
<dbReference type="OrthoDB" id="114218at2"/>
<dbReference type="Pfam" id="PF00672">
    <property type="entry name" value="HAMP"/>
    <property type="match status" value="1"/>
</dbReference>
<organism evidence="9 11">
    <name type="scientific">Caldimonas thermodepolymerans</name>
    <dbReference type="NCBI Taxonomy" id="215580"/>
    <lineage>
        <taxon>Bacteria</taxon>
        <taxon>Pseudomonadati</taxon>
        <taxon>Pseudomonadota</taxon>
        <taxon>Betaproteobacteria</taxon>
        <taxon>Burkholderiales</taxon>
        <taxon>Sphaerotilaceae</taxon>
        <taxon>Caldimonas</taxon>
    </lineage>
</organism>
<evidence type="ECO:0000256" key="5">
    <source>
        <dbReference type="ARBA" id="ARBA00022777"/>
    </source>
</evidence>
<evidence type="ECO:0000313" key="11">
    <source>
        <dbReference type="Proteomes" id="UP000239406"/>
    </source>
</evidence>